<accession>A0A0K0DNI6</accession>
<organism evidence="1 2">
    <name type="scientific">Angiostrongylus cantonensis</name>
    <name type="common">Rat lungworm</name>
    <dbReference type="NCBI Taxonomy" id="6313"/>
    <lineage>
        <taxon>Eukaryota</taxon>
        <taxon>Metazoa</taxon>
        <taxon>Ecdysozoa</taxon>
        <taxon>Nematoda</taxon>
        <taxon>Chromadorea</taxon>
        <taxon>Rhabditida</taxon>
        <taxon>Rhabditina</taxon>
        <taxon>Rhabditomorpha</taxon>
        <taxon>Strongyloidea</taxon>
        <taxon>Metastrongylidae</taxon>
        <taxon>Angiostrongylus</taxon>
    </lineage>
</organism>
<dbReference type="WBParaSite" id="ACAC_0001332401-mRNA-1">
    <property type="protein sequence ID" value="ACAC_0001332401-mRNA-1"/>
    <property type="gene ID" value="ACAC_0001332401"/>
</dbReference>
<evidence type="ECO:0000313" key="1">
    <source>
        <dbReference type="Proteomes" id="UP000035642"/>
    </source>
</evidence>
<keyword evidence="1" id="KW-1185">Reference proteome</keyword>
<dbReference type="Proteomes" id="UP000035642">
    <property type="component" value="Unassembled WGS sequence"/>
</dbReference>
<proteinExistence type="predicted"/>
<sequence>MIEQARGWHENFHSAKFPPFSGPLDPSGGLQLIVVKVWLFLVAESSPVQESPLECGGSPGGALPHRMGVVI</sequence>
<protein>
    <submittedName>
        <fullName evidence="2">Uncharacterized protein</fullName>
    </submittedName>
</protein>
<reference evidence="1" key="1">
    <citation type="submission" date="2012-09" db="EMBL/GenBank/DDBJ databases">
        <authorList>
            <person name="Martin A.A."/>
        </authorList>
    </citation>
    <scope>NUCLEOTIDE SEQUENCE</scope>
</reference>
<name>A0A0K0DNI6_ANGCA</name>
<evidence type="ECO:0000313" key="2">
    <source>
        <dbReference type="WBParaSite" id="ACAC_0001332401-mRNA-1"/>
    </source>
</evidence>
<reference evidence="2" key="2">
    <citation type="submission" date="2017-02" db="UniProtKB">
        <authorList>
            <consortium name="WormBaseParasite"/>
        </authorList>
    </citation>
    <scope>IDENTIFICATION</scope>
</reference>
<dbReference type="AlphaFoldDB" id="A0A0K0DNI6"/>